<evidence type="ECO:0000313" key="2">
    <source>
        <dbReference type="EMBL" id="PSV85668.1"/>
    </source>
</evidence>
<evidence type="ECO:0000256" key="1">
    <source>
        <dbReference type="SAM" id="SignalP"/>
    </source>
</evidence>
<accession>A0ABX5GIU1</accession>
<sequence length="189" mass="20740">MHSKTSSLKTKLLKAAVPLALACAFTAAPAMAKTATTVPAAAPQITAEQQHIAQRIGAIQQELAGIRSQTLQAHPELVKELKAYETAFNNKVKAMGYQPEKLIKRAQEIQLEARKEGLSNAKRTELVKEFASIRTELAKQQRTILSDPAISKQDKQVQQDVITAMKKQDPKASKLLAELDGLVKQFKKS</sequence>
<dbReference type="EMBL" id="PYOI01000004">
    <property type="protein sequence ID" value="PSV85668.1"/>
    <property type="molecule type" value="Genomic_DNA"/>
</dbReference>
<proteinExistence type="predicted"/>
<keyword evidence="1" id="KW-0732">Signal</keyword>
<reference evidence="2 3" key="1">
    <citation type="submission" date="2018-01" db="EMBL/GenBank/DDBJ databases">
        <title>Whole genome sequencing of Histamine producing bacteria.</title>
        <authorList>
            <person name="Butler K."/>
        </authorList>
    </citation>
    <scope>NUCLEOTIDE SEQUENCE [LARGE SCALE GENOMIC DNA]</scope>
    <source>
        <strain evidence="2 3">ATCC 25521</strain>
    </source>
</reference>
<keyword evidence="3" id="KW-1185">Reference proteome</keyword>
<comment type="caution">
    <text evidence="2">The sequence shown here is derived from an EMBL/GenBank/DDBJ whole genome shotgun (WGS) entry which is preliminary data.</text>
</comment>
<dbReference type="RefSeq" id="WP_045063100.1">
    <property type="nucleotide sequence ID" value="NZ_CP131601.1"/>
</dbReference>
<feature type="chain" id="PRO_5046090668" evidence="1">
    <location>
        <begin position="33"/>
        <end position="189"/>
    </location>
</feature>
<name>A0ABX5GIU1_PHOLE</name>
<gene>
    <name evidence="2" type="ORF">CTM94_04690</name>
</gene>
<evidence type="ECO:0000313" key="3">
    <source>
        <dbReference type="Proteomes" id="UP000241566"/>
    </source>
</evidence>
<feature type="signal peptide" evidence="1">
    <location>
        <begin position="1"/>
        <end position="32"/>
    </location>
</feature>
<dbReference type="Proteomes" id="UP000241566">
    <property type="component" value="Unassembled WGS sequence"/>
</dbReference>
<protein>
    <submittedName>
        <fullName evidence="2">Uncharacterized protein</fullName>
    </submittedName>
</protein>
<organism evidence="2 3">
    <name type="scientific">Photobacterium leiognathi</name>
    <dbReference type="NCBI Taxonomy" id="553611"/>
    <lineage>
        <taxon>Bacteria</taxon>
        <taxon>Pseudomonadati</taxon>
        <taxon>Pseudomonadota</taxon>
        <taxon>Gammaproteobacteria</taxon>
        <taxon>Vibrionales</taxon>
        <taxon>Vibrionaceae</taxon>
        <taxon>Photobacterium</taxon>
    </lineage>
</organism>